<evidence type="ECO:0000256" key="5">
    <source>
        <dbReference type="ARBA" id="ARBA00023004"/>
    </source>
</evidence>
<gene>
    <name evidence="9" type="ORF">Pr1d_10820</name>
</gene>
<reference evidence="9 10" key="1">
    <citation type="submission" date="2019-08" db="EMBL/GenBank/DDBJ databases">
        <title>Deep-cultivation of Planctomycetes and their phenomic and genomic characterization uncovers novel biology.</title>
        <authorList>
            <person name="Wiegand S."/>
            <person name="Jogler M."/>
            <person name="Boedeker C."/>
            <person name="Pinto D."/>
            <person name="Vollmers J."/>
            <person name="Rivas-Marin E."/>
            <person name="Kohn T."/>
            <person name="Peeters S.H."/>
            <person name="Heuer A."/>
            <person name="Rast P."/>
            <person name="Oberbeckmann S."/>
            <person name="Bunk B."/>
            <person name="Jeske O."/>
            <person name="Meyerdierks A."/>
            <person name="Storesund J.E."/>
            <person name="Kallscheuer N."/>
            <person name="Luecker S."/>
            <person name="Lage O.M."/>
            <person name="Pohl T."/>
            <person name="Merkel B.J."/>
            <person name="Hornburger P."/>
            <person name="Mueller R.-W."/>
            <person name="Bruemmer F."/>
            <person name="Labrenz M."/>
            <person name="Spormann A.M."/>
            <person name="Op den Camp H."/>
            <person name="Overmann J."/>
            <person name="Amann R."/>
            <person name="Jetten M.S.M."/>
            <person name="Mascher T."/>
            <person name="Medema M.H."/>
            <person name="Devos D.P."/>
            <person name="Kaster A.-K."/>
            <person name="Ovreas L."/>
            <person name="Rohde M."/>
            <person name="Galperin M.Y."/>
            <person name="Jogler C."/>
        </authorList>
    </citation>
    <scope>NUCLEOTIDE SEQUENCE [LARGE SCALE GENOMIC DNA]</scope>
    <source>
        <strain evidence="9 10">Pr1d</strain>
    </source>
</reference>
<name>A0A5B9Q8Q4_9BACT</name>
<evidence type="ECO:0000256" key="3">
    <source>
        <dbReference type="ARBA" id="ARBA00022723"/>
    </source>
</evidence>
<organism evidence="9 10">
    <name type="scientific">Bythopirellula goksoeyrii</name>
    <dbReference type="NCBI Taxonomy" id="1400387"/>
    <lineage>
        <taxon>Bacteria</taxon>
        <taxon>Pseudomonadati</taxon>
        <taxon>Planctomycetota</taxon>
        <taxon>Planctomycetia</taxon>
        <taxon>Pirellulales</taxon>
        <taxon>Lacipirellulaceae</taxon>
        <taxon>Bythopirellula</taxon>
    </lineage>
</organism>
<dbReference type="PANTHER" id="PTHR37823:SF1">
    <property type="entry name" value="CYTOCHROME C-553-LIKE"/>
    <property type="match status" value="1"/>
</dbReference>
<evidence type="ECO:0000259" key="8">
    <source>
        <dbReference type="PROSITE" id="PS51007"/>
    </source>
</evidence>
<accession>A0A5B9Q8Q4</accession>
<dbReference type="OrthoDB" id="9808312at2"/>
<feature type="compositionally biased region" description="Acidic residues" evidence="7">
    <location>
        <begin position="373"/>
        <end position="385"/>
    </location>
</feature>
<evidence type="ECO:0000313" key="10">
    <source>
        <dbReference type="Proteomes" id="UP000323917"/>
    </source>
</evidence>
<evidence type="ECO:0000256" key="7">
    <source>
        <dbReference type="SAM" id="MobiDB-lite"/>
    </source>
</evidence>
<dbReference type="GO" id="GO:0009055">
    <property type="term" value="F:electron transfer activity"/>
    <property type="evidence" value="ECO:0007669"/>
    <property type="project" value="InterPro"/>
</dbReference>
<dbReference type="Gene3D" id="1.10.760.10">
    <property type="entry name" value="Cytochrome c-like domain"/>
    <property type="match status" value="2"/>
</dbReference>
<dbReference type="AlphaFoldDB" id="A0A5B9Q8Q4"/>
<keyword evidence="3 6" id="KW-0479">Metal-binding</keyword>
<dbReference type="InterPro" id="IPR036909">
    <property type="entry name" value="Cyt_c-like_dom_sf"/>
</dbReference>
<dbReference type="Proteomes" id="UP000323917">
    <property type="component" value="Chromosome"/>
</dbReference>
<feature type="domain" description="Cytochrome c" evidence="8">
    <location>
        <begin position="101"/>
        <end position="195"/>
    </location>
</feature>
<protein>
    <submittedName>
        <fullName evidence="9">Cytochrome c</fullName>
    </submittedName>
</protein>
<dbReference type="PANTHER" id="PTHR37823">
    <property type="entry name" value="CYTOCHROME C-553-LIKE"/>
    <property type="match status" value="1"/>
</dbReference>
<dbReference type="GO" id="GO:0046872">
    <property type="term" value="F:metal ion binding"/>
    <property type="evidence" value="ECO:0007669"/>
    <property type="project" value="UniProtKB-KW"/>
</dbReference>
<evidence type="ECO:0000313" key="9">
    <source>
        <dbReference type="EMBL" id="QEG33812.1"/>
    </source>
</evidence>
<keyword evidence="4" id="KW-0249">Electron transport</keyword>
<dbReference type="InterPro" id="IPR009056">
    <property type="entry name" value="Cyt_c-like_dom"/>
</dbReference>
<keyword evidence="5 6" id="KW-0408">Iron</keyword>
<feature type="region of interest" description="Disordered" evidence="7">
    <location>
        <begin position="349"/>
        <end position="392"/>
    </location>
</feature>
<evidence type="ECO:0000256" key="6">
    <source>
        <dbReference type="PROSITE-ProRule" id="PRU00433"/>
    </source>
</evidence>
<proteinExistence type="predicted"/>
<keyword evidence="1" id="KW-0813">Transport</keyword>
<feature type="domain" description="Cytochrome c" evidence="8">
    <location>
        <begin position="251"/>
        <end position="349"/>
    </location>
</feature>
<dbReference type="KEGG" id="bgok:Pr1d_10820"/>
<evidence type="ECO:0000256" key="2">
    <source>
        <dbReference type="ARBA" id="ARBA00022617"/>
    </source>
</evidence>
<sequence length="392" mass="43484">MSSTLVLTSLNYLVQKRHLFSYRKSLRLIFLFLLVSCTGCRREAPPSFSPGAEVRELTAGLEDAEEIEVYEDLQSQIAEVLRKTSGTPDKPIALSDEETSDHLKLGYAVYAKYCTQCHGVDGDGNGPAAPYLNPKPRNYTHGVFKFTSTPYGKKPRRADLIRTVRQGVTGTSMPSFDRLSDQEVEAVVDYVIALSQRGELERELAMIAYEDEELPDEEGIEEVISEILVPWQDSSDQIVMPITPMPPMTDESVLAGHQLFLEHACNKCHGRFGRGGSMENVEVGMDTWGNKAAAADLSSGMFRGGERPIDIYRRIYSGINGTPMPAFEKLFVENPDAIWQLVHFIKSTGDRRRQGKPPLSDADLPPESQSIEEPTETSPEAEPEIEVPAKAA</sequence>
<dbReference type="PROSITE" id="PS51007">
    <property type="entry name" value="CYTC"/>
    <property type="match status" value="2"/>
</dbReference>
<dbReference type="InterPro" id="IPR051811">
    <property type="entry name" value="Cytochrome_c550/c551-like"/>
</dbReference>
<evidence type="ECO:0000256" key="4">
    <source>
        <dbReference type="ARBA" id="ARBA00022982"/>
    </source>
</evidence>
<dbReference type="GO" id="GO:0020037">
    <property type="term" value="F:heme binding"/>
    <property type="evidence" value="ECO:0007669"/>
    <property type="project" value="InterPro"/>
</dbReference>
<dbReference type="Pfam" id="PF00034">
    <property type="entry name" value="Cytochrom_C"/>
    <property type="match status" value="1"/>
</dbReference>
<dbReference type="EMBL" id="CP042913">
    <property type="protein sequence ID" value="QEG33812.1"/>
    <property type="molecule type" value="Genomic_DNA"/>
</dbReference>
<dbReference type="Pfam" id="PF13442">
    <property type="entry name" value="Cytochrome_CBB3"/>
    <property type="match status" value="1"/>
</dbReference>
<keyword evidence="10" id="KW-1185">Reference proteome</keyword>
<dbReference type="SUPFAM" id="SSF46626">
    <property type="entry name" value="Cytochrome c"/>
    <property type="match status" value="2"/>
</dbReference>
<evidence type="ECO:0000256" key="1">
    <source>
        <dbReference type="ARBA" id="ARBA00022448"/>
    </source>
</evidence>
<keyword evidence="2 6" id="KW-0349">Heme</keyword>